<dbReference type="PANTHER" id="PTHR12262">
    <property type="entry name" value="CCR4-NOT TRANSCRIPTION COMPLEX SUBUNIT 9"/>
    <property type="match status" value="1"/>
</dbReference>
<dbReference type="Gene3D" id="1.25.10.10">
    <property type="entry name" value="Leucine-rich Repeat Variant"/>
    <property type="match status" value="1"/>
</dbReference>
<dbReference type="EMBL" id="KB206756">
    <property type="protein sequence ID" value="ELP88266.1"/>
    <property type="molecule type" value="Genomic_DNA"/>
</dbReference>
<dbReference type="OrthoDB" id="1183224at2759"/>
<dbReference type="Pfam" id="PF04078">
    <property type="entry name" value="Rcd1"/>
    <property type="match status" value="1"/>
</dbReference>
<dbReference type="SUPFAM" id="SSF48371">
    <property type="entry name" value="ARM repeat"/>
    <property type="match status" value="1"/>
</dbReference>
<organism evidence="2 3">
    <name type="scientific">Entamoeba invadens IP1</name>
    <dbReference type="NCBI Taxonomy" id="370355"/>
    <lineage>
        <taxon>Eukaryota</taxon>
        <taxon>Amoebozoa</taxon>
        <taxon>Evosea</taxon>
        <taxon>Archamoebae</taxon>
        <taxon>Mastigamoebida</taxon>
        <taxon>Entamoebidae</taxon>
        <taxon>Entamoeba</taxon>
    </lineage>
</organism>
<evidence type="ECO:0000256" key="1">
    <source>
        <dbReference type="ARBA" id="ARBA00006385"/>
    </source>
</evidence>
<reference evidence="2 3" key="1">
    <citation type="submission" date="2012-10" db="EMBL/GenBank/DDBJ databases">
        <authorList>
            <person name="Zafar N."/>
            <person name="Inman J."/>
            <person name="Hall N."/>
            <person name="Lorenzi H."/>
            <person name="Caler E."/>
        </authorList>
    </citation>
    <scope>NUCLEOTIDE SEQUENCE [LARGE SCALE GENOMIC DNA]</scope>
    <source>
        <strain evidence="2 3">IP1</strain>
    </source>
</reference>
<evidence type="ECO:0000313" key="3">
    <source>
        <dbReference type="Proteomes" id="UP000014680"/>
    </source>
</evidence>
<dbReference type="AlphaFoldDB" id="A0A0A1U2G1"/>
<accession>A0A0A1U2G1</accession>
<dbReference type="Proteomes" id="UP000014680">
    <property type="component" value="Unassembled WGS sequence"/>
</dbReference>
<sequence length="195" mass="22528">DRVTPKTQHFLINVNIVSFLTPIFALKQVERDVEFLRLTSLGVIGAMSKTRDPQVVKYLMDNDVLNICIVTIQHAAEISRVISLFTLSKLFSDNAALECVCENQQRIESMAKLLFKSIESTIMQKRDINGRMVRYSIFCLSRMSDNPKATVILHDLACDNKALFKEHLPEFIYTKEQFSRVKFEEFCRNINFPTK</sequence>
<dbReference type="InterPro" id="IPR011989">
    <property type="entry name" value="ARM-like"/>
</dbReference>
<comment type="similarity">
    <text evidence="1">Belongs to the CNOT9 family.</text>
</comment>
<name>A0A0A1U2G1_ENTIV</name>
<dbReference type="InterPro" id="IPR007216">
    <property type="entry name" value="CNOT9"/>
</dbReference>
<dbReference type="InterPro" id="IPR016024">
    <property type="entry name" value="ARM-type_fold"/>
</dbReference>
<keyword evidence="3" id="KW-1185">Reference proteome</keyword>
<proteinExistence type="inferred from homology"/>
<dbReference type="RefSeq" id="XP_004255037.1">
    <property type="nucleotide sequence ID" value="XM_004254989.1"/>
</dbReference>
<protein>
    <submittedName>
        <fullName evidence="2">Cell differentiation protein rcd1</fullName>
    </submittedName>
</protein>
<feature type="non-terminal residue" evidence="2">
    <location>
        <position position="1"/>
    </location>
</feature>
<gene>
    <name evidence="2" type="ORF">EIN_226290</name>
</gene>
<dbReference type="KEGG" id="eiv:EIN_226290"/>
<evidence type="ECO:0000313" key="2">
    <source>
        <dbReference type="EMBL" id="ELP88266.1"/>
    </source>
</evidence>
<dbReference type="VEuPathDB" id="AmoebaDB:EIN_226290"/>
<dbReference type="GO" id="GO:0030014">
    <property type="term" value="C:CCR4-NOT complex"/>
    <property type="evidence" value="ECO:0007669"/>
    <property type="project" value="InterPro"/>
</dbReference>
<dbReference type="GO" id="GO:0006402">
    <property type="term" value="P:mRNA catabolic process"/>
    <property type="evidence" value="ECO:0007669"/>
    <property type="project" value="InterPro"/>
</dbReference>
<dbReference type="GeneID" id="14887351"/>